<dbReference type="RefSeq" id="WP_114128158.1">
    <property type="nucleotide sequence ID" value="NZ_QOUI01000015.1"/>
</dbReference>
<dbReference type="Pfam" id="PF07883">
    <property type="entry name" value="Cupin_2"/>
    <property type="match status" value="1"/>
</dbReference>
<organism evidence="2 3">
    <name type="scientific">Desertihabitans brevis</name>
    <dbReference type="NCBI Taxonomy" id="2268447"/>
    <lineage>
        <taxon>Bacteria</taxon>
        <taxon>Bacillati</taxon>
        <taxon>Actinomycetota</taxon>
        <taxon>Actinomycetes</taxon>
        <taxon>Propionibacteriales</taxon>
        <taxon>Propionibacteriaceae</taxon>
        <taxon>Desertihabitans</taxon>
    </lineage>
</organism>
<keyword evidence="3" id="KW-1185">Reference proteome</keyword>
<proteinExistence type="predicted"/>
<dbReference type="Proteomes" id="UP000252770">
    <property type="component" value="Unassembled WGS sequence"/>
</dbReference>
<feature type="domain" description="Cupin type-2" evidence="1">
    <location>
        <begin position="272"/>
        <end position="327"/>
    </location>
</feature>
<reference evidence="2 3" key="1">
    <citation type="submission" date="2018-07" db="EMBL/GenBank/DDBJ databases">
        <title>Desertimonas flava gen. nov. sp. nov.</title>
        <authorList>
            <person name="Liu S."/>
        </authorList>
    </citation>
    <scope>NUCLEOTIDE SEQUENCE [LARGE SCALE GENOMIC DNA]</scope>
    <source>
        <strain evidence="2 3">16Sb5-5</strain>
    </source>
</reference>
<dbReference type="InterPro" id="IPR013096">
    <property type="entry name" value="Cupin_2"/>
</dbReference>
<gene>
    <name evidence="2" type="ORF">DT076_18360</name>
</gene>
<name>A0A367YQA9_9ACTN</name>
<dbReference type="PANTHER" id="PTHR43346:SF1">
    <property type="entry name" value="QUERCETIN 2,3-DIOXYGENASE-RELATED"/>
    <property type="match status" value="1"/>
</dbReference>
<dbReference type="PANTHER" id="PTHR43346">
    <property type="entry name" value="LIGAND BINDING DOMAIN PROTEIN, PUTATIVE (AFU_ORTHOLOGUE AFUA_6G14370)-RELATED"/>
    <property type="match status" value="1"/>
</dbReference>
<dbReference type="InterPro" id="IPR011051">
    <property type="entry name" value="RmlC_Cupin_sf"/>
</dbReference>
<dbReference type="EMBL" id="QOUI01000015">
    <property type="protein sequence ID" value="RCK68018.1"/>
    <property type="molecule type" value="Genomic_DNA"/>
</dbReference>
<protein>
    <submittedName>
        <fullName evidence="2">Cupin domain-containing protein</fullName>
    </submittedName>
</protein>
<dbReference type="InterPro" id="IPR014710">
    <property type="entry name" value="RmlC-like_jellyroll"/>
</dbReference>
<dbReference type="AlphaFoldDB" id="A0A367YQA9"/>
<evidence type="ECO:0000313" key="3">
    <source>
        <dbReference type="Proteomes" id="UP000252770"/>
    </source>
</evidence>
<evidence type="ECO:0000313" key="2">
    <source>
        <dbReference type="EMBL" id="RCK68018.1"/>
    </source>
</evidence>
<sequence>MTDLVDRPTTTLSRAEVERRTIRRSDWVPCQAAFIDCRTPGSDRKSNFQFIGPGVSQSSTQFVNLTDPHGFNLGAAGMPNGVSNSLHLHFTAEVFINLGGEFLIRWGVDGTEGEYLCTDGDIISVPTWAFRGFTNVGPDDGILLTILGHDVTGGIIWGPAVLRDAESHGLHLTADNRLIDTVAGDVVPDDVALIKPMPQEQIDALRHWSVEEMRARVMTPGDRRPVEHGLLCGTLPGGGARITPVIGYGMVEDRRAQPLLHEPHTFNVAWLTATPGEGVLSHRHERTQVLVAKSGRWQVHLEDQTVELDPDDMLSVPQGSWRSFTLLSEAGSPAEAGTGELLVINGGDDRVLLEWAPEVVEAAERSGWVLDPNGYLAPAAVIRTATEDD</sequence>
<dbReference type="Gene3D" id="2.60.120.10">
    <property type="entry name" value="Jelly Rolls"/>
    <property type="match status" value="2"/>
</dbReference>
<dbReference type="SUPFAM" id="SSF51182">
    <property type="entry name" value="RmlC-like cupins"/>
    <property type="match status" value="1"/>
</dbReference>
<comment type="caution">
    <text evidence="2">The sequence shown here is derived from an EMBL/GenBank/DDBJ whole genome shotgun (WGS) entry which is preliminary data.</text>
</comment>
<accession>A0A367YQA9</accession>
<dbReference type="InterPro" id="IPR052538">
    <property type="entry name" value="Flavonoid_dioxygenase-like"/>
</dbReference>
<evidence type="ECO:0000259" key="1">
    <source>
        <dbReference type="Pfam" id="PF07883"/>
    </source>
</evidence>